<keyword evidence="11" id="KW-1185">Reference proteome</keyword>
<dbReference type="Gene3D" id="1.20.1250.20">
    <property type="entry name" value="MFS general substrate transporter like domains"/>
    <property type="match status" value="1"/>
</dbReference>
<feature type="transmembrane region" description="Helical" evidence="8">
    <location>
        <begin position="69"/>
        <end position="88"/>
    </location>
</feature>
<evidence type="ECO:0000256" key="5">
    <source>
        <dbReference type="ARBA" id="ARBA00022989"/>
    </source>
</evidence>
<dbReference type="InterPro" id="IPR020846">
    <property type="entry name" value="MFS_dom"/>
</dbReference>
<dbReference type="Pfam" id="PF00083">
    <property type="entry name" value="Sugar_tr"/>
    <property type="match status" value="1"/>
</dbReference>
<evidence type="ECO:0000256" key="7">
    <source>
        <dbReference type="RuleBase" id="RU003346"/>
    </source>
</evidence>
<evidence type="ECO:0000256" key="8">
    <source>
        <dbReference type="SAM" id="Phobius"/>
    </source>
</evidence>
<feature type="transmembrane region" description="Helical" evidence="8">
    <location>
        <begin position="321"/>
        <end position="344"/>
    </location>
</feature>
<accession>A0A9P5HFF8</accession>
<feature type="transmembrane region" description="Helical" evidence="8">
    <location>
        <begin position="448"/>
        <end position="467"/>
    </location>
</feature>
<reference evidence="10" key="1">
    <citation type="submission" date="2020-03" db="EMBL/GenBank/DDBJ databases">
        <title>Draft Genome Sequence of Cylindrodendrum hubeiense.</title>
        <authorList>
            <person name="Buettner E."/>
            <person name="Kellner H."/>
        </authorList>
    </citation>
    <scope>NUCLEOTIDE SEQUENCE</scope>
    <source>
        <strain evidence="10">IHI 201604</strain>
    </source>
</reference>
<dbReference type="PROSITE" id="PS50850">
    <property type="entry name" value="MFS"/>
    <property type="match status" value="1"/>
</dbReference>
<sequence length="514" mass="57246">MSTTYNKDLVHDAIRDSLPWYRNPGLVKLYLLLISPLLTSTAWGFDLSMTNSLQSVDTFMNNFGNPSGATLGFFGASASVGGIVACIIGGPLNQRFGRRMMCFVGGLIVIGMGLMQTFSTSFGMFSGGKLLLGLGSNLQQVAGPVLVTELAHPKQRVALTSIYNTSIYIGLIIGAWITFGTFSMDSAWSWKIPCILQIMLPVYQVVTIWFCPESPRWLVSKGRVEEARQILIKYHGNGVEDAVVKAEMQEIIAGVEADKTELKFEWDAVKAILGSRGNRHRLWLCFWTAVGSQCAGSNFISTYLPEILEQIGMSTSREKTLINGISSIWCWVCALLAAFIIPWVTRRQVFLFSISGMTACFIVWTALTATYLRTGERSCGIAVLVMIFIFNFFNSICWIPLVITYPLETVTTKQRSLFFAFTMLTINASSFVASFINPIGIQNLSWRYYIVQCVFNTLLGLIIYFTFAETHGLTLEEIAVVFDGDEQFDNAIARAEYEKKVDVDTHEEVTDIKV</sequence>
<feature type="transmembrane region" description="Helical" evidence="8">
    <location>
        <begin position="29"/>
        <end position="49"/>
    </location>
</feature>
<feature type="transmembrane region" description="Helical" evidence="8">
    <location>
        <begin position="100"/>
        <end position="118"/>
    </location>
</feature>
<evidence type="ECO:0000259" key="9">
    <source>
        <dbReference type="PROSITE" id="PS50850"/>
    </source>
</evidence>
<feature type="transmembrane region" description="Helical" evidence="8">
    <location>
        <begin position="417"/>
        <end position="436"/>
    </location>
</feature>
<dbReference type="InterPro" id="IPR003663">
    <property type="entry name" value="Sugar/inositol_transpt"/>
</dbReference>
<dbReference type="FunFam" id="1.20.1250.20:FF:000134">
    <property type="entry name" value="MFS sugar transporter protein"/>
    <property type="match status" value="1"/>
</dbReference>
<evidence type="ECO:0000256" key="6">
    <source>
        <dbReference type="ARBA" id="ARBA00023136"/>
    </source>
</evidence>
<dbReference type="GO" id="GO:0005351">
    <property type="term" value="F:carbohydrate:proton symporter activity"/>
    <property type="evidence" value="ECO:0007669"/>
    <property type="project" value="TreeGrafter"/>
</dbReference>
<keyword evidence="5 8" id="KW-1133">Transmembrane helix</keyword>
<dbReference type="SUPFAM" id="SSF103473">
    <property type="entry name" value="MFS general substrate transporter"/>
    <property type="match status" value="1"/>
</dbReference>
<dbReference type="GO" id="GO:0016020">
    <property type="term" value="C:membrane"/>
    <property type="evidence" value="ECO:0007669"/>
    <property type="project" value="UniProtKB-SubCell"/>
</dbReference>
<evidence type="ECO:0000313" key="11">
    <source>
        <dbReference type="Proteomes" id="UP000722485"/>
    </source>
</evidence>
<feature type="transmembrane region" description="Helical" evidence="8">
    <location>
        <begin position="162"/>
        <end position="182"/>
    </location>
</feature>
<dbReference type="InterPro" id="IPR005828">
    <property type="entry name" value="MFS_sugar_transport-like"/>
</dbReference>
<feature type="domain" description="Major facilitator superfamily (MFS) profile" evidence="9">
    <location>
        <begin position="32"/>
        <end position="471"/>
    </location>
</feature>
<comment type="subcellular location">
    <subcellularLocation>
        <location evidence="1">Membrane</location>
        <topology evidence="1">Multi-pass membrane protein</topology>
    </subcellularLocation>
</comment>
<comment type="similarity">
    <text evidence="2 7">Belongs to the major facilitator superfamily. Sugar transporter (TC 2.A.1.1) family.</text>
</comment>
<dbReference type="PANTHER" id="PTHR48022">
    <property type="entry name" value="PLASTIDIC GLUCOSE TRANSPORTER 4"/>
    <property type="match status" value="1"/>
</dbReference>
<dbReference type="AlphaFoldDB" id="A0A9P5HFF8"/>
<evidence type="ECO:0000256" key="4">
    <source>
        <dbReference type="ARBA" id="ARBA00022692"/>
    </source>
</evidence>
<keyword evidence="3 7" id="KW-0813">Transport</keyword>
<protein>
    <recommendedName>
        <fullName evidence="9">Major facilitator superfamily (MFS) profile domain-containing protein</fullName>
    </recommendedName>
</protein>
<evidence type="ECO:0000256" key="3">
    <source>
        <dbReference type="ARBA" id="ARBA00022448"/>
    </source>
</evidence>
<keyword evidence="4 8" id="KW-0812">Transmembrane</keyword>
<proteinExistence type="inferred from homology"/>
<comment type="caution">
    <text evidence="10">The sequence shown here is derived from an EMBL/GenBank/DDBJ whole genome shotgun (WGS) entry which is preliminary data.</text>
</comment>
<dbReference type="InterPro" id="IPR050360">
    <property type="entry name" value="MFS_Sugar_Transporters"/>
</dbReference>
<dbReference type="Proteomes" id="UP000722485">
    <property type="component" value="Unassembled WGS sequence"/>
</dbReference>
<feature type="transmembrane region" description="Helical" evidence="8">
    <location>
        <begin position="379"/>
        <end position="405"/>
    </location>
</feature>
<gene>
    <name evidence="10" type="ORF">G7Z17_g3005</name>
</gene>
<evidence type="ECO:0000256" key="2">
    <source>
        <dbReference type="ARBA" id="ARBA00010992"/>
    </source>
</evidence>
<dbReference type="OrthoDB" id="6133115at2759"/>
<keyword evidence="6 8" id="KW-0472">Membrane</keyword>
<name>A0A9P5HFF8_9HYPO</name>
<organism evidence="10 11">
    <name type="scientific">Cylindrodendrum hubeiense</name>
    <dbReference type="NCBI Taxonomy" id="595255"/>
    <lineage>
        <taxon>Eukaryota</taxon>
        <taxon>Fungi</taxon>
        <taxon>Dikarya</taxon>
        <taxon>Ascomycota</taxon>
        <taxon>Pezizomycotina</taxon>
        <taxon>Sordariomycetes</taxon>
        <taxon>Hypocreomycetidae</taxon>
        <taxon>Hypocreales</taxon>
        <taxon>Nectriaceae</taxon>
        <taxon>Cylindrodendrum</taxon>
    </lineage>
</organism>
<dbReference type="InterPro" id="IPR036259">
    <property type="entry name" value="MFS_trans_sf"/>
</dbReference>
<dbReference type="PANTHER" id="PTHR48022:SF64">
    <property type="entry name" value="MAJOR FACILITATOR SUPERFAMILY (MFS) PROFILE DOMAIN-CONTAINING PROTEIN"/>
    <property type="match status" value="1"/>
</dbReference>
<dbReference type="NCBIfam" id="TIGR00879">
    <property type="entry name" value="SP"/>
    <property type="match status" value="1"/>
</dbReference>
<evidence type="ECO:0000256" key="1">
    <source>
        <dbReference type="ARBA" id="ARBA00004141"/>
    </source>
</evidence>
<evidence type="ECO:0000313" key="10">
    <source>
        <dbReference type="EMBL" id="KAF7554282.1"/>
    </source>
</evidence>
<feature type="transmembrane region" description="Helical" evidence="8">
    <location>
        <begin position="350"/>
        <end position="372"/>
    </location>
</feature>
<dbReference type="EMBL" id="JAANBB010000034">
    <property type="protein sequence ID" value="KAF7554282.1"/>
    <property type="molecule type" value="Genomic_DNA"/>
</dbReference>